<evidence type="ECO:0000256" key="3">
    <source>
        <dbReference type="ARBA" id="ARBA00022989"/>
    </source>
</evidence>
<evidence type="ECO:0000256" key="2">
    <source>
        <dbReference type="ARBA" id="ARBA00022692"/>
    </source>
</evidence>
<dbReference type="RefSeq" id="WP_021095742.1">
    <property type="nucleotide sequence ID" value="NZ_ANOC01000058.1"/>
</dbReference>
<keyword evidence="3 5" id="KW-1133">Transmembrane helix</keyword>
<name>A0A0D0HU00_9BACL</name>
<dbReference type="Pfam" id="PF02694">
    <property type="entry name" value="UPF0060"/>
    <property type="match status" value="1"/>
</dbReference>
<dbReference type="InterPro" id="IPR003844">
    <property type="entry name" value="UPF0060"/>
</dbReference>
<dbReference type="Proteomes" id="UP000032047">
    <property type="component" value="Unassembled WGS sequence"/>
</dbReference>
<gene>
    <name evidence="6" type="ORF">JV16_00392</name>
</gene>
<feature type="transmembrane region" description="Helical" evidence="5">
    <location>
        <begin position="31"/>
        <end position="51"/>
    </location>
</feature>
<proteinExistence type="predicted"/>
<dbReference type="GO" id="GO:0005886">
    <property type="term" value="C:plasma membrane"/>
    <property type="evidence" value="ECO:0007669"/>
    <property type="project" value="TreeGrafter"/>
</dbReference>
<keyword evidence="4 5" id="KW-0472">Membrane</keyword>
<keyword evidence="2 5" id="KW-0812">Transmembrane</keyword>
<accession>A0A0D0HU00</accession>
<comment type="caution">
    <text evidence="6">The sequence shown here is derived from an EMBL/GenBank/DDBJ whole genome shotgun (WGS) entry which is preliminary data.</text>
</comment>
<evidence type="ECO:0000256" key="4">
    <source>
        <dbReference type="ARBA" id="ARBA00023136"/>
    </source>
</evidence>
<keyword evidence="1" id="KW-1003">Cell membrane</keyword>
<keyword evidence="7" id="KW-1185">Reference proteome</keyword>
<evidence type="ECO:0000313" key="7">
    <source>
        <dbReference type="Proteomes" id="UP000032047"/>
    </source>
</evidence>
<dbReference type="PANTHER" id="PTHR36116">
    <property type="entry name" value="UPF0060 MEMBRANE PROTEIN YNFA"/>
    <property type="match status" value="1"/>
</dbReference>
<evidence type="ECO:0000256" key="5">
    <source>
        <dbReference type="SAM" id="Phobius"/>
    </source>
</evidence>
<dbReference type="EMBL" id="JXTG01000001">
    <property type="protein sequence ID" value="KIP22712.1"/>
    <property type="molecule type" value="Genomic_DNA"/>
</dbReference>
<dbReference type="AlphaFoldDB" id="A0A0D0HU00"/>
<dbReference type="PANTHER" id="PTHR36116:SF1">
    <property type="entry name" value="UPF0060 MEMBRANE PROTEIN YNFA"/>
    <property type="match status" value="1"/>
</dbReference>
<evidence type="ECO:0000313" key="6">
    <source>
        <dbReference type="EMBL" id="KIP22712.1"/>
    </source>
</evidence>
<sequence length="53" mass="5818">MMAVVLFILAGLAEIGGGYLIWLSLRESKPVWYGLVGGVIFYRFIIIVGMAGR</sequence>
<organism evidence="6 7">
    <name type="scientific">Anoxybacillus ayderensis</name>
    <dbReference type="NCBI Taxonomy" id="265546"/>
    <lineage>
        <taxon>Bacteria</taxon>
        <taxon>Bacillati</taxon>
        <taxon>Bacillota</taxon>
        <taxon>Bacilli</taxon>
        <taxon>Bacillales</taxon>
        <taxon>Anoxybacillaceae</taxon>
        <taxon>Anoxybacillus</taxon>
    </lineage>
</organism>
<dbReference type="PATRIC" id="fig|265546.4.peg.411"/>
<evidence type="ECO:0000256" key="1">
    <source>
        <dbReference type="ARBA" id="ARBA00022475"/>
    </source>
</evidence>
<reference evidence="6 7" key="1">
    <citation type="submission" date="2015-01" db="EMBL/GenBank/DDBJ databases">
        <title>Genome sequence of Anoxybacillus ayderensis strain AB04.</title>
        <authorList>
            <person name="Belduz A.O."/>
            <person name="Canakci S."/>
            <person name="Chan K.-G."/>
            <person name="Kahar U.M."/>
            <person name="Yaakob A.S."/>
            <person name="Chan C.S."/>
            <person name="Goh K.M."/>
        </authorList>
    </citation>
    <scope>NUCLEOTIDE SEQUENCE [LARGE SCALE GENOMIC DNA]</scope>
    <source>
        <strain evidence="6 7">AB04</strain>
    </source>
</reference>
<protein>
    <submittedName>
        <fullName evidence="6">Uncharacterized protein</fullName>
    </submittedName>
</protein>